<evidence type="ECO:0000313" key="3">
    <source>
        <dbReference type="EMBL" id="UWQ57794.1"/>
    </source>
</evidence>
<keyword evidence="4" id="KW-1185">Reference proteome</keyword>
<dbReference type="RefSeq" id="WP_375544163.1">
    <property type="nucleotide sequence ID" value="NZ_CP081078.1"/>
</dbReference>
<keyword evidence="2" id="KW-0472">Membrane</keyword>
<sequence length="97" mass="10534">MSRETGQDSTVQKDRTQSAWRKWGPLAGALVFAALVLGWEYREFLLPLILSPASLLFACLAMHFLMHRGHGGRRGGHRAAEKQENDGESADGAGGPS</sequence>
<name>A0ABY5WUI9_LEICA</name>
<accession>A0ABY5WUI9</accession>
<gene>
    <name evidence="3" type="ORF">K3722_14965</name>
</gene>
<keyword evidence="2" id="KW-1133">Transmembrane helix</keyword>
<feature type="transmembrane region" description="Helical" evidence="2">
    <location>
        <begin position="45"/>
        <end position="65"/>
    </location>
</feature>
<feature type="transmembrane region" description="Helical" evidence="2">
    <location>
        <begin position="20"/>
        <end position="39"/>
    </location>
</feature>
<evidence type="ECO:0000313" key="4">
    <source>
        <dbReference type="Proteomes" id="UP001058184"/>
    </source>
</evidence>
<protein>
    <submittedName>
        <fullName evidence="3">DUF2933 domain-containing protein</fullName>
    </submittedName>
</protein>
<dbReference type="Pfam" id="PF11666">
    <property type="entry name" value="DUF2933"/>
    <property type="match status" value="1"/>
</dbReference>
<proteinExistence type="predicted"/>
<feature type="region of interest" description="Disordered" evidence="1">
    <location>
        <begin position="70"/>
        <end position="97"/>
    </location>
</feature>
<keyword evidence="2" id="KW-0812">Transmembrane</keyword>
<evidence type="ECO:0000256" key="1">
    <source>
        <dbReference type="SAM" id="MobiDB-lite"/>
    </source>
</evidence>
<dbReference type="Proteomes" id="UP001058184">
    <property type="component" value="Chromosome"/>
</dbReference>
<reference evidence="3" key="1">
    <citation type="submission" date="2021-08" db="EMBL/GenBank/DDBJ databases">
        <authorList>
            <person name="Nwanade C."/>
            <person name="Wang M."/>
            <person name="Masoudi A."/>
            <person name="Yu Z."/>
            <person name="Liu J."/>
        </authorList>
    </citation>
    <scope>NUCLEOTIDE SEQUENCE</scope>
    <source>
        <strain evidence="3">S141</strain>
    </source>
</reference>
<dbReference type="EMBL" id="CP081078">
    <property type="protein sequence ID" value="UWQ57794.1"/>
    <property type="molecule type" value="Genomic_DNA"/>
</dbReference>
<evidence type="ECO:0000256" key="2">
    <source>
        <dbReference type="SAM" id="Phobius"/>
    </source>
</evidence>
<dbReference type="InterPro" id="IPR021682">
    <property type="entry name" value="DUF2933"/>
</dbReference>
<organism evidence="3 4">
    <name type="scientific">Leisingera caerulea</name>
    <name type="common">Phaeobacter caeruleus</name>
    <dbReference type="NCBI Taxonomy" id="506591"/>
    <lineage>
        <taxon>Bacteria</taxon>
        <taxon>Pseudomonadati</taxon>
        <taxon>Pseudomonadota</taxon>
        <taxon>Alphaproteobacteria</taxon>
        <taxon>Rhodobacterales</taxon>
        <taxon>Roseobacteraceae</taxon>
        <taxon>Leisingera</taxon>
    </lineage>
</organism>